<keyword evidence="1" id="KW-1133">Transmembrane helix</keyword>
<feature type="transmembrane region" description="Helical" evidence="1">
    <location>
        <begin position="40"/>
        <end position="62"/>
    </location>
</feature>
<name>A0ABW9RWR0_9BACT</name>
<keyword evidence="1" id="KW-0472">Membrane</keyword>
<evidence type="ECO:0000313" key="3">
    <source>
        <dbReference type="Proteomes" id="UP000798808"/>
    </source>
</evidence>
<protein>
    <recommendedName>
        <fullName evidence="4">PH domain-containing protein</fullName>
    </recommendedName>
</protein>
<dbReference type="Proteomes" id="UP000798808">
    <property type="component" value="Unassembled WGS sequence"/>
</dbReference>
<accession>A0ABW9RWR0</accession>
<evidence type="ECO:0000256" key="1">
    <source>
        <dbReference type="SAM" id="Phobius"/>
    </source>
</evidence>
<dbReference type="EMBL" id="SMLW01000670">
    <property type="protein sequence ID" value="MTI28687.1"/>
    <property type="molecule type" value="Genomic_DNA"/>
</dbReference>
<keyword evidence="3" id="KW-1185">Reference proteome</keyword>
<evidence type="ECO:0000313" key="2">
    <source>
        <dbReference type="EMBL" id="MTI28687.1"/>
    </source>
</evidence>
<evidence type="ECO:0008006" key="4">
    <source>
        <dbReference type="Google" id="ProtNLM"/>
    </source>
</evidence>
<gene>
    <name evidence="2" type="ORF">E1163_27255</name>
</gene>
<dbReference type="RefSeq" id="WP_155176457.1">
    <property type="nucleotide sequence ID" value="NZ_BAAAFL010000021.1"/>
</dbReference>
<reference evidence="2 3" key="1">
    <citation type="submission" date="2019-02" db="EMBL/GenBank/DDBJ databases">
        <authorList>
            <person name="Goldberg S.R."/>
            <person name="Haltli B.A."/>
            <person name="Correa H."/>
            <person name="Russell K.G."/>
        </authorList>
    </citation>
    <scope>NUCLEOTIDE SEQUENCE [LARGE SCALE GENOMIC DNA]</scope>
    <source>
        <strain evidence="2 3">JCM 16186</strain>
    </source>
</reference>
<organism evidence="2 3">
    <name type="scientific">Fulvivirga kasyanovii</name>
    <dbReference type="NCBI Taxonomy" id="396812"/>
    <lineage>
        <taxon>Bacteria</taxon>
        <taxon>Pseudomonadati</taxon>
        <taxon>Bacteroidota</taxon>
        <taxon>Cytophagia</taxon>
        <taxon>Cytophagales</taxon>
        <taxon>Fulvivirgaceae</taxon>
        <taxon>Fulvivirga</taxon>
    </lineage>
</organism>
<proteinExistence type="predicted"/>
<sequence>MIVAKPKVGTLFSLGLFIAISLGVAIYTASFMIGSSSIAWYQYVIVIILFPLSLGLATKVIFGYKVITVGKEKLDITFPTRFKSTSYRIKDIDYWKETQVKTATGTYKEVEIQFEDKKQLSLSYQEHTDYPKVINYLKKKCAKKMRS</sequence>
<feature type="transmembrane region" description="Helical" evidence="1">
    <location>
        <begin position="12"/>
        <end position="34"/>
    </location>
</feature>
<keyword evidence="1" id="KW-0812">Transmembrane</keyword>
<comment type="caution">
    <text evidence="2">The sequence shown here is derived from an EMBL/GenBank/DDBJ whole genome shotgun (WGS) entry which is preliminary data.</text>
</comment>